<reference evidence="1" key="2">
    <citation type="submission" date="2025-09" db="UniProtKB">
        <authorList>
            <consortium name="EnsemblPlants"/>
        </authorList>
    </citation>
    <scope>IDENTIFICATION</scope>
</reference>
<accession>A0ACD5YVT7</accession>
<organism evidence="1 2">
    <name type="scientific">Avena sativa</name>
    <name type="common">Oat</name>
    <dbReference type="NCBI Taxonomy" id="4498"/>
    <lineage>
        <taxon>Eukaryota</taxon>
        <taxon>Viridiplantae</taxon>
        <taxon>Streptophyta</taxon>
        <taxon>Embryophyta</taxon>
        <taxon>Tracheophyta</taxon>
        <taxon>Spermatophyta</taxon>
        <taxon>Magnoliopsida</taxon>
        <taxon>Liliopsida</taxon>
        <taxon>Poales</taxon>
        <taxon>Poaceae</taxon>
        <taxon>BOP clade</taxon>
        <taxon>Pooideae</taxon>
        <taxon>Poodae</taxon>
        <taxon>Poeae</taxon>
        <taxon>Poeae Chloroplast Group 1 (Aveneae type)</taxon>
        <taxon>Aveninae</taxon>
        <taxon>Avena</taxon>
    </lineage>
</organism>
<keyword evidence="2" id="KW-1185">Reference proteome</keyword>
<reference evidence="1" key="1">
    <citation type="submission" date="2021-05" db="EMBL/GenBank/DDBJ databases">
        <authorList>
            <person name="Scholz U."/>
            <person name="Mascher M."/>
            <person name="Fiebig A."/>
        </authorList>
    </citation>
    <scope>NUCLEOTIDE SEQUENCE [LARGE SCALE GENOMIC DNA]</scope>
</reference>
<proteinExistence type="predicted"/>
<name>A0ACD5YVT7_AVESA</name>
<evidence type="ECO:0000313" key="1">
    <source>
        <dbReference type="EnsemblPlants" id="AVESA.00010b.r2.6AG1046670.2.CDS"/>
    </source>
</evidence>
<protein>
    <submittedName>
        <fullName evidence="1">Uncharacterized protein</fullName>
    </submittedName>
</protein>
<dbReference type="EnsemblPlants" id="AVESA.00010b.r2.6AG1046670.2">
    <property type="protein sequence ID" value="AVESA.00010b.r2.6AG1046670.2.CDS"/>
    <property type="gene ID" value="AVESA.00010b.r2.6AG1046670"/>
</dbReference>
<sequence>MAKKVVVGDKNRFDDLPDDLLRRILYFLPGDDAMQTCVLDTRWREIWRRTTRLSFVYDGWSFPTCERFHQLVKLIIQLRENSPLTYCQINPFTDDVENCIRFARTRFTRTEQLMEYVLECRVEQLVVCPGDNYHDKTLSLQYGLISRYLRTIDFELVDFEGSSLDFSDCPALEELTMRGCNFYVCRIVSESLKHLRLIEFCSFPEEYRIQIYAPRLISLRLGSLDGIAFDGFRGLTPLLEKMPLLETAFVTIADMCSDSCGSKREDFNDPSCTCCDDECVLLNGLSNAVHLKLTAEPEMFIYRWDLAWCPIFGKLKTLVLNEWFTATDLVCILQHSPVLKKLTLQFDNTENFVGATISQKTIEQPIVCACLLVVEIACREVDQGVRKILKILSICGIHDKQISIKNRRWHWDSMMFL</sequence>
<dbReference type="Proteomes" id="UP001732700">
    <property type="component" value="Chromosome 6A"/>
</dbReference>
<evidence type="ECO:0000313" key="2">
    <source>
        <dbReference type="Proteomes" id="UP001732700"/>
    </source>
</evidence>